<keyword evidence="1" id="KW-0812">Transmembrane</keyword>
<dbReference type="RefSeq" id="WP_140197156.1">
    <property type="nucleotide sequence ID" value="NZ_CP065915.1"/>
</dbReference>
<dbReference type="AlphaFoldDB" id="A0A5C5G8L5"/>
<evidence type="ECO:0000313" key="3">
    <source>
        <dbReference type="Proteomes" id="UP000314011"/>
    </source>
</evidence>
<accession>A0A5C5G8L5</accession>
<sequence length="180" mass="19722">MNTPAHIAVNLALIGRRASPVHWWVVVAGAILPDAAYFVDHFARGALPERTADLFNSVPLWGLVLLVASLSGTRWAVLLAASALLHIAADIPLHAGDAHLHFWPLTDWRFVSPVSFWDADHHGRLVGTLEGVIFALAVAACWGPVGRWRRAALVLLSLTYLAAFVHFVGHVWAGEHWAIW</sequence>
<dbReference type="EMBL" id="VFFF01000003">
    <property type="protein sequence ID" value="TNY30891.1"/>
    <property type="molecule type" value="Genomic_DNA"/>
</dbReference>
<organism evidence="2 3">
    <name type="scientific">Pelagovum pacificum</name>
    <dbReference type="NCBI Taxonomy" id="2588711"/>
    <lineage>
        <taxon>Bacteria</taxon>
        <taxon>Pseudomonadati</taxon>
        <taxon>Pseudomonadota</taxon>
        <taxon>Alphaproteobacteria</taxon>
        <taxon>Rhodobacterales</taxon>
        <taxon>Paracoccaceae</taxon>
        <taxon>Pelagovum</taxon>
    </lineage>
</organism>
<keyword evidence="1" id="KW-0472">Membrane</keyword>
<feature type="transmembrane region" description="Helical" evidence="1">
    <location>
        <begin position="125"/>
        <end position="145"/>
    </location>
</feature>
<evidence type="ECO:0008006" key="4">
    <source>
        <dbReference type="Google" id="ProtNLM"/>
    </source>
</evidence>
<feature type="transmembrane region" description="Helical" evidence="1">
    <location>
        <begin position="21"/>
        <end position="39"/>
    </location>
</feature>
<comment type="caution">
    <text evidence="2">The sequence shown here is derived from an EMBL/GenBank/DDBJ whole genome shotgun (WGS) entry which is preliminary data.</text>
</comment>
<feature type="transmembrane region" description="Helical" evidence="1">
    <location>
        <begin position="60"/>
        <end position="85"/>
    </location>
</feature>
<protein>
    <recommendedName>
        <fullName evidence="4">Cobalamin biosynthesis protein CobQ</fullName>
    </recommendedName>
</protein>
<keyword evidence="3" id="KW-1185">Reference proteome</keyword>
<dbReference type="OrthoDB" id="7631418at2"/>
<proteinExistence type="predicted"/>
<feature type="transmembrane region" description="Helical" evidence="1">
    <location>
        <begin position="152"/>
        <end position="173"/>
    </location>
</feature>
<gene>
    <name evidence="2" type="ORF">FHY64_17440</name>
</gene>
<dbReference type="Proteomes" id="UP000314011">
    <property type="component" value="Unassembled WGS sequence"/>
</dbReference>
<evidence type="ECO:0000256" key="1">
    <source>
        <dbReference type="SAM" id="Phobius"/>
    </source>
</evidence>
<keyword evidence="1" id="KW-1133">Transmembrane helix</keyword>
<name>A0A5C5G8L5_9RHOB</name>
<evidence type="ECO:0000313" key="2">
    <source>
        <dbReference type="EMBL" id="TNY30891.1"/>
    </source>
</evidence>
<reference evidence="2 3" key="1">
    <citation type="submission" date="2019-06" db="EMBL/GenBank/DDBJ databases">
        <title>Genome of new Rhodobacteraceae sp. SM1903.</title>
        <authorList>
            <person name="Ren X."/>
        </authorList>
    </citation>
    <scope>NUCLEOTIDE SEQUENCE [LARGE SCALE GENOMIC DNA]</scope>
    <source>
        <strain evidence="2 3">SM1903</strain>
    </source>
</reference>